<feature type="repeat" description="TPR" evidence="1">
    <location>
        <begin position="227"/>
        <end position="260"/>
    </location>
</feature>
<dbReference type="Gene3D" id="1.25.40.10">
    <property type="entry name" value="Tetratricopeptide repeat domain"/>
    <property type="match status" value="1"/>
</dbReference>
<reference evidence="3" key="1">
    <citation type="journal article" date="2023" name="bioRxiv">
        <title>Scaffold-level genome assemblies of two parasitoid biocontrol wasps reveal the parthenogenesis mechanism and an associated novel virus.</title>
        <authorList>
            <person name="Inwood S."/>
            <person name="Skelly J."/>
            <person name="Guhlin J."/>
            <person name="Harrop T."/>
            <person name="Goldson S."/>
            <person name="Dearden P."/>
        </authorList>
    </citation>
    <scope>NUCLEOTIDE SEQUENCE</scope>
    <source>
        <strain evidence="3">Lincoln</strain>
        <tissue evidence="3">Whole body</tissue>
    </source>
</reference>
<sequence>MKTHYVSSDKTVRKRVIKHGKIINKPTEGSICCLNIEDIEITPSNYKLDFLTSSNSEILNGNSSIVVTIDETNCEIDRQIERAIKWMGENEIAIITINLPSSHADDKDEITIKFKATLTKHEKIKNIWEWTPEEKYLTSLRYKNMAIKLINDNRIKDAFYRFSKAVKLLITLEPIDDLELDETLLNNINKLRTNLYNNMAMCQLKYNNNDYAIDLCTKVLLRDGNNVKAMYRRGCAYGNLKNIECALNDFQKAVHIEPTNIAAWEKMKIYSELWQLANKRSDDMLKKMFCL</sequence>
<dbReference type="AlphaFoldDB" id="A0AA39KFZ0"/>
<reference evidence="3" key="2">
    <citation type="submission" date="2023-03" db="EMBL/GenBank/DDBJ databases">
        <authorList>
            <person name="Inwood S.N."/>
            <person name="Skelly J.G."/>
            <person name="Guhlin J."/>
            <person name="Harrop T.W.R."/>
            <person name="Goldson S.G."/>
            <person name="Dearden P.K."/>
        </authorList>
    </citation>
    <scope>NUCLEOTIDE SEQUENCE</scope>
    <source>
        <strain evidence="3">Lincoln</strain>
        <tissue evidence="3">Whole body</tissue>
    </source>
</reference>
<dbReference type="PROSITE" id="PS50005">
    <property type="entry name" value="TPR"/>
    <property type="match status" value="1"/>
</dbReference>
<dbReference type="EMBL" id="JAQQBR010001835">
    <property type="protein sequence ID" value="KAK0161365.1"/>
    <property type="molecule type" value="Genomic_DNA"/>
</dbReference>
<dbReference type="Gene3D" id="2.40.30.320">
    <property type="match status" value="1"/>
</dbReference>
<dbReference type="PANTHER" id="PTHR46512">
    <property type="entry name" value="PEPTIDYLPROLYL ISOMERASE"/>
    <property type="match status" value="1"/>
</dbReference>
<comment type="caution">
    <text evidence="3">The sequence shown here is derived from an EMBL/GenBank/DDBJ whole genome shotgun (WGS) entry which is preliminary data.</text>
</comment>
<dbReference type="SUPFAM" id="SSF48452">
    <property type="entry name" value="TPR-like"/>
    <property type="match status" value="1"/>
</dbReference>
<dbReference type="SMART" id="SM00028">
    <property type="entry name" value="TPR"/>
    <property type="match status" value="3"/>
</dbReference>
<evidence type="ECO:0000259" key="2">
    <source>
        <dbReference type="Pfam" id="PF18023"/>
    </source>
</evidence>
<proteinExistence type="predicted"/>
<gene>
    <name evidence="3" type="ORF">PV327_009843</name>
</gene>
<evidence type="ECO:0000313" key="3">
    <source>
        <dbReference type="EMBL" id="KAK0161365.1"/>
    </source>
</evidence>
<name>A0AA39KFZ0_MICHY</name>
<keyword evidence="1" id="KW-0802">TPR repeat</keyword>
<keyword evidence="4" id="KW-1185">Reference proteome</keyword>
<accession>A0AA39KFZ0</accession>
<protein>
    <recommendedName>
        <fullName evidence="2">BDBT FKBP like N-terminal domain-containing protein</fullName>
    </recommendedName>
</protein>
<evidence type="ECO:0000313" key="4">
    <source>
        <dbReference type="Proteomes" id="UP001168972"/>
    </source>
</evidence>
<dbReference type="Pfam" id="PF18023">
    <property type="entry name" value="FKBP_N_2"/>
    <property type="match status" value="1"/>
</dbReference>
<dbReference type="InterPro" id="IPR040478">
    <property type="entry name" value="FKBP_N_2"/>
</dbReference>
<dbReference type="PANTHER" id="PTHR46512:SF10">
    <property type="entry name" value="FK506-BINDING PROTEIN-LIKE"/>
    <property type="match status" value="1"/>
</dbReference>
<organism evidence="3 4">
    <name type="scientific">Microctonus hyperodae</name>
    <name type="common">Parasitoid wasp</name>
    <dbReference type="NCBI Taxonomy" id="165561"/>
    <lineage>
        <taxon>Eukaryota</taxon>
        <taxon>Metazoa</taxon>
        <taxon>Ecdysozoa</taxon>
        <taxon>Arthropoda</taxon>
        <taxon>Hexapoda</taxon>
        <taxon>Insecta</taxon>
        <taxon>Pterygota</taxon>
        <taxon>Neoptera</taxon>
        <taxon>Endopterygota</taxon>
        <taxon>Hymenoptera</taxon>
        <taxon>Apocrita</taxon>
        <taxon>Ichneumonoidea</taxon>
        <taxon>Braconidae</taxon>
        <taxon>Euphorinae</taxon>
        <taxon>Microctonus</taxon>
    </lineage>
</organism>
<dbReference type="InterPro" id="IPR011990">
    <property type="entry name" value="TPR-like_helical_dom_sf"/>
</dbReference>
<feature type="domain" description="BDBT FKBP like N-terminal" evidence="2">
    <location>
        <begin position="7"/>
        <end position="122"/>
    </location>
</feature>
<evidence type="ECO:0000256" key="1">
    <source>
        <dbReference type="PROSITE-ProRule" id="PRU00339"/>
    </source>
</evidence>
<dbReference type="InterPro" id="IPR019734">
    <property type="entry name" value="TPR_rpt"/>
</dbReference>
<dbReference type="Proteomes" id="UP001168972">
    <property type="component" value="Unassembled WGS sequence"/>
</dbReference>
<dbReference type="InterPro" id="IPR050754">
    <property type="entry name" value="FKBP4/5/8-like"/>
</dbReference>